<dbReference type="Gene3D" id="1.10.10.10">
    <property type="entry name" value="Winged helix-like DNA-binding domain superfamily/Winged helix DNA-binding domain"/>
    <property type="match status" value="1"/>
</dbReference>
<feature type="domain" description="HTH lysR-type" evidence="7">
    <location>
        <begin position="2"/>
        <end position="59"/>
    </location>
</feature>
<evidence type="ECO:0000259" key="7">
    <source>
        <dbReference type="PROSITE" id="PS50931"/>
    </source>
</evidence>
<dbReference type="GO" id="GO:0003700">
    <property type="term" value="F:DNA-binding transcription factor activity"/>
    <property type="evidence" value="ECO:0007669"/>
    <property type="project" value="InterPro"/>
</dbReference>
<dbReference type="SUPFAM" id="SSF46785">
    <property type="entry name" value="Winged helix' DNA-binding domain"/>
    <property type="match status" value="1"/>
</dbReference>
<dbReference type="InterPro" id="IPR036388">
    <property type="entry name" value="WH-like_DNA-bd_sf"/>
</dbReference>
<comment type="caution">
    <text evidence="8">The sequence shown here is derived from an EMBL/GenBank/DDBJ whole genome shotgun (WGS) entry which is preliminary data.</text>
</comment>
<comment type="similarity">
    <text evidence="1">Belongs to the LysR transcriptional regulatory family.</text>
</comment>
<reference evidence="8 9" key="1">
    <citation type="submission" date="2021-06" db="EMBL/GenBank/DDBJ databases">
        <authorList>
            <person name="Grouzdev D.S."/>
            <person name="Koziaeva V."/>
        </authorList>
    </citation>
    <scope>NUCLEOTIDE SEQUENCE [LARGE SCALE GENOMIC DNA]</scope>
    <source>
        <strain evidence="8 9">22</strain>
    </source>
</reference>
<evidence type="ECO:0000313" key="9">
    <source>
        <dbReference type="Proteomes" id="UP000766595"/>
    </source>
</evidence>
<dbReference type="RefSeq" id="WP_261969789.1">
    <property type="nucleotide sequence ID" value="NZ_JAHHZF010000008.1"/>
</dbReference>
<sequence>MISLRQLRYLEALARHRHFGHAADECAVSQPGLSQQIQELEARLGVGLVERTRGSIGLTPAGVEVVGRARAILAAVDDLVGVARQASAPLTGPLRLGVIPSIAPYLLPAVLPLLQARHPALRLELRESQTRLIVDDLADGRLDAVLIALPSGRNDLEERPLFDDPFVLASAADRRPATPPAIHGILETERVLLLEEGHCLRDQALALCGATRPDLRAQLGATSLATVLQLVANGYGVTLLPDMSVEAETRNNPRVAVTRFAAPEPSRTIGLAWRRTSPRRRDYEALGAVLAEAHCGPEAQREPEARLAGSKDGTGGSQASLS</sequence>
<name>A0A947D550_9HYPH</name>
<evidence type="ECO:0000313" key="8">
    <source>
        <dbReference type="EMBL" id="MBT9291223.1"/>
    </source>
</evidence>
<dbReference type="PANTHER" id="PTHR30346:SF26">
    <property type="entry name" value="HYDROGEN PEROXIDE-INDUCIBLE GENES ACTIVATOR"/>
    <property type="match status" value="1"/>
</dbReference>
<dbReference type="InterPro" id="IPR036390">
    <property type="entry name" value="WH_DNA-bd_sf"/>
</dbReference>
<keyword evidence="5" id="KW-0804">Transcription</keyword>
<keyword evidence="4" id="KW-0010">Activator</keyword>
<dbReference type="InterPro" id="IPR000847">
    <property type="entry name" value="LysR_HTH_N"/>
</dbReference>
<protein>
    <submittedName>
        <fullName evidence="8">LysR family transcriptional regulator</fullName>
    </submittedName>
</protein>
<evidence type="ECO:0000256" key="6">
    <source>
        <dbReference type="SAM" id="MobiDB-lite"/>
    </source>
</evidence>
<dbReference type="InterPro" id="IPR005119">
    <property type="entry name" value="LysR_subst-bd"/>
</dbReference>
<accession>A0A947D550</accession>
<dbReference type="Proteomes" id="UP000766595">
    <property type="component" value="Unassembled WGS sequence"/>
</dbReference>
<dbReference type="Pfam" id="PF03466">
    <property type="entry name" value="LysR_substrate"/>
    <property type="match status" value="1"/>
</dbReference>
<dbReference type="PRINTS" id="PR00039">
    <property type="entry name" value="HTHLYSR"/>
</dbReference>
<dbReference type="CDD" id="cd08411">
    <property type="entry name" value="PBP2_OxyR"/>
    <property type="match status" value="1"/>
</dbReference>
<organism evidence="8 9">
    <name type="scientific">Prosthecodimorpha staleyi</name>
    <dbReference type="NCBI Taxonomy" id="2840188"/>
    <lineage>
        <taxon>Bacteria</taxon>
        <taxon>Pseudomonadati</taxon>
        <taxon>Pseudomonadota</taxon>
        <taxon>Alphaproteobacteria</taxon>
        <taxon>Hyphomicrobiales</taxon>
        <taxon>Ancalomicrobiaceae</taxon>
        <taxon>Prosthecodimorpha</taxon>
    </lineage>
</organism>
<dbReference type="Gene3D" id="3.40.190.10">
    <property type="entry name" value="Periplasmic binding protein-like II"/>
    <property type="match status" value="2"/>
</dbReference>
<dbReference type="AlphaFoldDB" id="A0A947D550"/>
<gene>
    <name evidence="8" type="ORF">KL771_17285</name>
</gene>
<dbReference type="GO" id="GO:0003677">
    <property type="term" value="F:DNA binding"/>
    <property type="evidence" value="ECO:0007669"/>
    <property type="project" value="UniProtKB-KW"/>
</dbReference>
<dbReference type="PROSITE" id="PS50931">
    <property type="entry name" value="HTH_LYSR"/>
    <property type="match status" value="1"/>
</dbReference>
<keyword evidence="3" id="KW-0238">DNA-binding</keyword>
<feature type="region of interest" description="Disordered" evidence="6">
    <location>
        <begin position="294"/>
        <end position="322"/>
    </location>
</feature>
<evidence type="ECO:0000256" key="5">
    <source>
        <dbReference type="ARBA" id="ARBA00023163"/>
    </source>
</evidence>
<keyword evidence="2" id="KW-0805">Transcription regulation</keyword>
<dbReference type="PANTHER" id="PTHR30346">
    <property type="entry name" value="TRANSCRIPTIONAL DUAL REGULATOR HCAR-RELATED"/>
    <property type="match status" value="1"/>
</dbReference>
<evidence type="ECO:0000256" key="4">
    <source>
        <dbReference type="ARBA" id="ARBA00023159"/>
    </source>
</evidence>
<evidence type="ECO:0000256" key="3">
    <source>
        <dbReference type="ARBA" id="ARBA00023125"/>
    </source>
</evidence>
<proteinExistence type="inferred from homology"/>
<keyword evidence="9" id="KW-1185">Reference proteome</keyword>
<dbReference type="GO" id="GO:0032993">
    <property type="term" value="C:protein-DNA complex"/>
    <property type="evidence" value="ECO:0007669"/>
    <property type="project" value="TreeGrafter"/>
</dbReference>
<dbReference type="FunFam" id="1.10.10.10:FF:000001">
    <property type="entry name" value="LysR family transcriptional regulator"/>
    <property type="match status" value="1"/>
</dbReference>
<evidence type="ECO:0000256" key="2">
    <source>
        <dbReference type="ARBA" id="ARBA00023015"/>
    </source>
</evidence>
<dbReference type="EMBL" id="JAHHZF010000008">
    <property type="protein sequence ID" value="MBT9291223.1"/>
    <property type="molecule type" value="Genomic_DNA"/>
</dbReference>
<evidence type="ECO:0000256" key="1">
    <source>
        <dbReference type="ARBA" id="ARBA00009437"/>
    </source>
</evidence>
<dbReference type="Pfam" id="PF00126">
    <property type="entry name" value="HTH_1"/>
    <property type="match status" value="1"/>
</dbReference>
<dbReference type="SUPFAM" id="SSF53850">
    <property type="entry name" value="Periplasmic binding protein-like II"/>
    <property type="match status" value="1"/>
</dbReference>